<evidence type="ECO:0000256" key="4">
    <source>
        <dbReference type="ARBA" id="ARBA00022723"/>
    </source>
</evidence>
<dbReference type="CDD" id="cd11078">
    <property type="entry name" value="CYP130-like"/>
    <property type="match status" value="1"/>
</dbReference>
<gene>
    <name evidence="9" type="ORF">MYCOZU2_01632</name>
</gene>
<keyword evidence="5 8" id="KW-0560">Oxidoreductase</keyword>
<dbReference type="GO" id="GO:0036199">
    <property type="term" value="F:cholest-4-en-3-one 26-monooxygenase activity"/>
    <property type="evidence" value="ECO:0007669"/>
    <property type="project" value="TreeGrafter"/>
</dbReference>
<dbReference type="InterPro" id="IPR002397">
    <property type="entry name" value="Cyt_P450_B"/>
</dbReference>
<dbReference type="PANTHER" id="PTHR46696">
    <property type="entry name" value="P450, PUTATIVE (EUROFUNG)-RELATED"/>
    <property type="match status" value="1"/>
</dbReference>
<dbReference type="Gene3D" id="1.10.630.10">
    <property type="entry name" value="Cytochrome P450"/>
    <property type="match status" value="1"/>
</dbReference>
<dbReference type="InterPro" id="IPR036396">
    <property type="entry name" value="Cyt_P450_sf"/>
</dbReference>
<evidence type="ECO:0000256" key="5">
    <source>
        <dbReference type="ARBA" id="ARBA00023002"/>
    </source>
</evidence>
<dbReference type="GO" id="GO:0008395">
    <property type="term" value="F:steroid hydroxylase activity"/>
    <property type="evidence" value="ECO:0007669"/>
    <property type="project" value="TreeGrafter"/>
</dbReference>
<evidence type="ECO:0000256" key="1">
    <source>
        <dbReference type="ARBA" id="ARBA00001971"/>
    </source>
</evidence>
<name>A0A7U5RUR4_MYCIT</name>
<dbReference type="FunFam" id="1.10.630.10:FF:000018">
    <property type="entry name" value="Cytochrome P450 monooxygenase"/>
    <property type="match status" value="1"/>
</dbReference>
<sequence length="409" mass="44524">MSQNAPVAFQLATAATWSNPWPMYRALRDHDPVHHVVPPNSPEHDYYVLSRHADVWAAARDHETFSSAKGLTVNYDDLELIGLQDNPPFVMQDPPVHTQFRKLVSRGFTPRQVEAVEPKVREFVVERIEGLRAAGGGDIVTELFKPLPSMVVAHYLGVPEEDWVQFDGWTQAIVAANTADGGVAGALESVGDAVGSMMAYFTGLIERRRTDPEDDTISHLVAAGVGADGDVAGTLSILAFTFTMVTGGNDTVTGMLGGSMPLLHERPDQRKLLVDNPELITDAVEELLRMTSPVQGLARTTTRDVTIGDTTIPAGRRALLLYGSANRDERQYGPDAAELDVTRCPRNILTFSHGAHHCLGAAAARMQSRVALTELLARCPDFEVDESGIAWAGGNYVRRPLSVPIRVRS</sequence>
<dbReference type="Proteomes" id="UP000198286">
    <property type="component" value="Chromosome"/>
</dbReference>
<reference evidence="9 10" key="1">
    <citation type="journal article" date="2017" name="Lancet Infect. Dis.">
        <title>Global outbreak of severe Mycobacterium chimaera disease after cardiac surgery: a molecular epidemiological study.</title>
        <authorList>
            <person name="van Ingen J."/>
            <person name="Kohl T."/>
            <person name="Kranzer K."/>
            <person name="Hasse B."/>
            <person name="Keller P."/>
            <person name="Szafranska A."/>
            <person name="Hillemann D."/>
            <person name="Chand M."/>
            <person name="Schreiber P."/>
            <person name="Sommerstein R."/>
            <person name="Berger C."/>
            <person name="Genoni M."/>
            <person name="Ruegg C."/>
            <person name="Troillet N."/>
            <person name="Widmer A.F."/>
            <person name="Becker S.L."/>
            <person name="Herrmann M."/>
            <person name="Eckmanns T."/>
            <person name="Haller S."/>
            <person name="Hoeller C."/>
            <person name="Debast S.B."/>
            <person name="Wolfhagen M.J."/>
            <person name="Hopman J."/>
            <person name="Kluytmans J."/>
            <person name="Langelaar M."/>
            <person name="Notermans D.W."/>
            <person name="ten Oever J."/>
            <person name="van den Barselaar P."/>
            <person name="Vonk A.B.A."/>
            <person name="Vos M.C."/>
            <person name="Ahmed N."/>
            <person name="Brown T."/>
            <person name="Crook D."/>
            <person name="Lamagni T."/>
            <person name="Phin N."/>
            <person name="Smith E.G."/>
            <person name="Zambon M."/>
            <person name="Serr A."/>
            <person name="Goetting T."/>
            <person name="Ebner W."/>
            <person name="Thuermer A."/>
            <person name="Utpatel C."/>
            <person name="Sproer C."/>
            <person name="Bunk B."/>
            <person name="Nubel U."/>
            <person name="Bloemberg G."/>
            <person name="Bottger E."/>
            <person name="Niemann S."/>
            <person name="Wagner D."/>
            <person name="Sax H."/>
        </authorList>
    </citation>
    <scope>NUCLEOTIDE SEQUENCE [LARGE SCALE GENOMIC DNA]</scope>
    <source>
        <strain evidence="9 10">ZUERICH-2</strain>
    </source>
</reference>
<dbReference type="InterPro" id="IPR001128">
    <property type="entry name" value="Cyt_P450"/>
</dbReference>
<comment type="cofactor">
    <cofactor evidence="1">
        <name>heme</name>
        <dbReference type="ChEBI" id="CHEBI:30413"/>
    </cofactor>
</comment>
<evidence type="ECO:0000256" key="6">
    <source>
        <dbReference type="ARBA" id="ARBA00023004"/>
    </source>
</evidence>
<dbReference type="Pfam" id="PF00067">
    <property type="entry name" value="p450"/>
    <property type="match status" value="1"/>
</dbReference>
<keyword evidence="4 8" id="KW-0479">Metal-binding</keyword>
<evidence type="ECO:0000313" key="9">
    <source>
        <dbReference type="EMBL" id="ASL14065.1"/>
    </source>
</evidence>
<dbReference type="EMBL" id="CP015267">
    <property type="protein sequence ID" value="ASL14065.1"/>
    <property type="molecule type" value="Genomic_DNA"/>
</dbReference>
<organism evidence="9 10">
    <name type="scientific">Mycobacterium intracellulare subsp. chimaera</name>
    <dbReference type="NCBI Taxonomy" id="222805"/>
    <lineage>
        <taxon>Bacteria</taxon>
        <taxon>Bacillati</taxon>
        <taxon>Actinomycetota</taxon>
        <taxon>Actinomycetes</taxon>
        <taxon>Mycobacteriales</taxon>
        <taxon>Mycobacteriaceae</taxon>
        <taxon>Mycobacterium</taxon>
        <taxon>Mycobacterium avium complex (MAC)</taxon>
    </lineage>
</organism>
<dbReference type="GO" id="GO:0005506">
    <property type="term" value="F:iron ion binding"/>
    <property type="evidence" value="ECO:0007669"/>
    <property type="project" value="InterPro"/>
</dbReference>
<evidence type="ECO:0000256" key="7">
    <source>
        <dbReference type="ARBA" id="ARBA00023033"/>
    </source>
</evidence>
<protein>
    <submittedName>
        <fullName evidence="9">Putative cytochrome P450</fullName>
    </submittedName>
</protein>
<evidence type="ECO:0000256" key="8">
    <source>
        <dbReference type="RuleBase" id="RU000461"/>
    </source>
</evidence>
<evidence type="ECO:0000256" key="2">
    <source>
        <dbReference type="ARBA" id="ARBA00010617"/>
    </source>
</evidence>
<keyword evidence="3 8" id="KW-0349">Heme</keyword>
<dbReference type="AlphaFoldDB" id="A0A7U5RUR4"/>
<dbReference type="PANTHER" id="PTHR46696:SF4">
    <property type="entry name" value="BIOTIN BIOSYNTHESIS CYTOCHROME P450"/>
    <property type="match status" value="1"/>
</dbReference>
<dbReference type="InterPro" id="IPR017972">
    <property type="entry name" value="Cyt_P450_CS"/>
</dbReference>
<keyword evidence="6 8" id="KW-0408">Iron</keyword>
<keyword evidence="7 8" id="KW-0503">Monooxygenase</keyword>
<proteinExistence type="inferred from homology"/>
<dbReference type="SUPFAM" id="SSF48264">
    <property type="entry name" value="Cytochrome P450"/>
    <property type="match status" value="1"/>
</dbReference>
<evidence type="ECO:0000313" key="10">
    <source>
        <dbReference type="Proteomes" id="UP000198286"/>
    </source>
</evidence>
<evidence type="ECO:0000256" key="3">
    <source>
        <dbReference type="ARBA" id="ARBA00022617"/>
    </source>
</evidence>
<dbReference type="GO" id="GO:0020037">
    <property type="term" value="F:heme binding"/>
    <property type="evidence" value="ECO:0007669"/>
    <property type="project" value="InterPro"/>
</dbReference>
<dbReference type="PRINTS" id="PR00359">
    <property type="entry name" value="BP450"/>
</dbReference>
<accession>A0A7U5RUR4</accession>
<dbReference type="GO" id="GO:0006707">
    <property type="term" value="P:cholesterol catabolic process"/>
    <property type="evidence" value="ECO:0007669"/>
    <property type="project" value="TreeGrafter"/>
</dbReference>
<comment type="similarity">
    <text evidence="2 8">Belongs to the cytochrome P450 family.</text>
</comment>
<dbReference type="PROSITE" id="PS00086">
    <property type="entry name" value="CYTOCHROME_P450"/>
    <property type="match status" value="1"/>
</dbReference>